<gene>
    <name evidence="1" type="ORF">METZ01_LOCUS444691</name>
</gene>
<name>A0A382Z8J2_9ZZZZ</name>
<dbReference type="AlphaFoldDB" id="A0A382Z8J2"/>
<feature type="non-terminal residue" evidence="1">
    <location>
        <position position="128"/>
    </location>
</feature>
<evidence type="ECO:0000313" key="1">
    <source>
        <dbReference type="EMBL" id="SVD91837.1"/>
    </source>
</evidence>
<dbReference type="EMBL" id="UINC01181903">
    <property type="protein sequence ID" value="SVD91837.1"/>
    <property type="molecule type" value="Genomic_DNA"/>
</dbReference>
<organism evidence="1">
    <name type="scientific">marine metagenome</name>
    <dbReference type="NCBI Taxonomy" id="408172"/>
    <lineage>
        <taxon>unclassified sequences</taxon>
        <taxon>metagenomes</taxon>
        <taxon>ecological metagenomes</taxon>
    </lineage>
</organism>
<sequence length="128" mass="15246">MKFPKISFGEEWDNLKKFNNLSDSKRSIVFYAENKASINHFRTLIFELTERMNFQICYITSVKDDPIFTSTNKNILSFYIGEGTARTKFFLTLRAKILVMDMPDLDTYHIKRSKAYPVHYIYLFHSMF</sequence>
<proteinExistence type="predicted"/>
<accession>A0A382Z8J2</accession>
<protein>
    <submittedName>
        <fullName evidence="1">Uncharacterized protein</fullName>
    </submittedName>
</protein>
<reference evidence="1" key="1">
    <citation type="submission" date="2018-05" db="EMBL/GenBank/DDBJ databases">
        <authorList>
            <person name="Lanie J.A."/>
            <person name="Ng W.-L."/>
            <person name="Kazmierczak K.M."/>
            <person name="Andrzejewski T.M."/>
            <person name="Davidsen T.M."/>
            <person name="Wayne K.J."/>
            <person name="Tettelin H."/>
            <person name="Glass J.I."/>
            <person name="Rusch D."/>
            <person name="Podicherti R."/>
            <person name="Tsui H.-C.T."/>
            <person name="Winkler M.E."/>
        </authorList>
    </citation>
    <scope>NUCLEOTIDE SEQUENCE</scope>
</reference>